<dbReference type="GO" id="GO:0030077">
    <property type="term" value="C:plasma membrane light-harvesting complex"/>
    <property type="evidence" value="ECO:0007669"/>
    <property type="project" value="InterPro"/>
</dbReference>
<dbReference type="SUPFAM" id="SSF50346">
    <property type="entry name" value="PRC-barrel domain"/>
    <property type="match status" value="2"/>
</dbReference>
<accession>A0A9N8S0T1</accession>
<dbReference type="Gene3D" id="3.90.50.10">
    <property type="entry name" value="Photosynthetic Reaction Center, subunit H, domain 2"/>
    <property type="match status" value="2"/>
</dbReference>
<dbReference type="InterPro" id="IPR027275">
    <property type="entry name" value="PRC-brl_dom"/>
</dbReference>
<keyword evidence="3" id="KW-1185">Reference proteome</keyword>
<dbReference type="InterPro" id="IPR014747">
    <property type="entry name" value="Bac_photo_RC_H_C"/>
</dbReference>
<evidence type="ECO:0000259" key="1">
    <source>
        <dbReference type="Pfam" id="PF05239"/>
    </source>
</evidence>
<feature type="domain" description="PRC-barrel" evidence="1">
    <location>
        <begin position="5"/>
        <end position="56"/>
    </location>
</feature>
<evidence type="ECO:0000313" key="2">
    <source>
        <dbReference type="EMBL" id="CAG4924976.1"/>
    </source>
</evidence>
<dbReference type="InterPro" id="IPR011033">
    <property type="entry name" value="PRC_barrel-like_sf"/>
</dbReference>
<comment type="caution">
    <text evidence="2">The sequence shown here is derived from an EMBL/GenBank/DDBJ whole genome shotgun (WGS) entry which is preliminary data.</text>
</comment>
<organism evidence="2 3">
    <name type="scientific">Paraburkholderia saeva</name>
    <dbReference type="NCBI Taxonomy" id="2777537"/>
    <lineage>
        <taxon>Bacteria</taxon>
        <taxon>Pseudomonadati</taxon>
        <taxon>Pseudomonadota</taxon>
        <taxon>Betaproteobacteria</taxon>
        <taxon>Burkholderiales</taxon>
        <taxon>Burkholderiaceae</taxon>
        <taxon>Paraburkholderia</taxon>
    </lineage>
</organism>
<sequence length="276" mass="30794">MFRSVESLKGCTVAASDGEIGSVEELYFDDEAWGIRYLVVKTGNWIDGRRVLISPYSVIRMDPGGLSVYADLTRQQVSDSPPVDTHQPVSRQHEAEYHRYYGYPAYWGGVDVWGMSSYPAFSRAALSAVSPETLAQLALYGDKLPGDGHLRSTDAVDGYHVAAADGDVGHVSGFIFDDEAWTIRYLTVDTQNWWPSGKEVLLATEWIFLIDWYQSSVSTQLTRDAIKDSPAYDSRIPLERDFETQLYAFYGKAGYWSEERASLRLKEPGGAAFAAP</sequence>
<dbReference type="GO" id="GO:0019684">
    <property type="term" value="P:photosynthesis, light reaction"/>
    <property type="evidence" value="ECO:0007669"/>
    <property type="project" value="InterPro"/>
</dbReference>
<reference evidence="2" key="1">
    <citation type="submission" date="2021-04" db="EMBL/GenBank/DDBJ databases">
        <authorList>
            <person name="Vanwijnsberghe S."/>
        </authorList>
    </citation>
    <scope>NUCLEOTIDE SEQUENCE</scope>
    <source>
        <strain evidence="2">LMG 31841</strain>
    </source>
</reference>
<dbReference type="Proteomes" id="UP000789704">
    <property type="component" value="Unassembled WGS sequence"/>
</dbReference>
<evidence type="ECO:0000313" key="3">
    <source>
        <dbReference type="Proteomes" id="UP000789704"/>
    </source>
</evidence>
<gene>
    <name evidence="2" type="ORF">LMG31841_05439</name>
</gene>
<dbReference type="RefSeq" id="WP_228883544.1">
    <property type="nucleotide sequence ID" value="NZ_CAJQYX010000011.1"/>
</dbReference>
<name>A0A9N8S0T1_9BURK</name>
<dbReference type="AlphaFoldDB" id="A0A9N8S0T1"/>
<dbReference type="EMBL" id="CAJQZC010000015">
    <property type="protein sequence ID" value="CAG4924976.1"/>
    <property type="molecule type" value="Genomic_DNA"/>
</dbReference>
<dbReference type="Pfam" id="PF05239">
    <property type="entry name" value="PRC"/>
    <property type="match status" value="1"/>
</dbReference>
<proteinExistence type="predicted"/>
<protein>
    <recommendedName>
        <fullName evidence="1">PRC-barrel domain-containing protein</fullName>
    </recommendedName>
</protein>